<dbReference type="Proteomes" id="UP000320244">
    <property type="component" value="Unassembled WGS sequence"/>
</dbReference>
<evidence type="ECO:0000313" key="5">
    <source>
        <dbReference type="Proteomes" id="UP000320244"/>
    </source>
</evidence>
<reference evidence="4 5" key="2">
    <citation type="submission" date="2019-08" db="EMBL/GenBank/DDBJ databases">
        <title>Jejuicoccus antrihumi gen. nov., sp. nov., a new member of the family Dermacoccaceae isolated from a cave.</title>
        <authorList>
            <person name="Schumann P."/>
            <person name="Kim I.S."/>
        </authorList>
    </citation>
    <scope>NUCLEOTIDE SEQUENCE [LARGE SCALE GENOMIC DNA]</scope>
    <source>
        <strain evidence="4 5">C5-26</strain>
    </source>
</reference>
<dbReference type="EMBL" id="VCQV01000018">
    <property type="protein sequence ID" value="TWP35577.1"/>
    <property type="molecule type" value="Genomic_DNA"/>
</dbReference>
<feature type="signal peptide" evidence="2">
    <location>
        <begin position="1"/>
        <end position="24"/>
    </location>
</feature>
<gene>
    <name evidence="4" type="ORF">FGL98_13435</name>
</gene>
<keyword evidence="2" id="KW-0732">Signal</keyword>
<evidence type="ECO:0000259" key="3">
    <source>
        <dbReference type="SMART" id="SM00093"/>
    </source>
</evidence>
<proteinExistence type="inferred from homology"/>
<dbReference type="PANTHER" id="PTHR11461:SF211">
    <property type="entry name" value="GH10112P-RELATED"/>
    <property type="match status" value="1"/>
</dbReference>
<dbReference type="SMART" id="SM00093">
    <property type="entry name" value="SERPIN"/>
    <property type="match status" value="1"/>
</dbReference>
<dbReference type="PANTHER" id="PTHR11461">
    <property type="entry name" value="SERINE PROTEASE INHIBITOR, SERPIN"/>
    <property type="match status" value="1"/>
</dbReference>
<dbReference type="Gene3D" id="2.30.39.10">
    <property type="entry name" value="Alpha-1-antitrypsin, domain 1"/>
    <property type="match status" value="1"/>
</dbReference>
<name>A0A563DZB6_9MICO</name>
<dbReference type="OrthoDB" id="9764871at2"/>
<dbReference type="InterPro" id="IPR042178">
    <property type="entry name" value="Serpin_sf_1"/>
</dbReference>
<dbReference type="GO" id="GO:0005615">
    <property type="term" value="C:extracellular space"/>
    <property type="evidence" value="ECO:0007669"/>
    <property type="project" value="InterPro"/>
</dbReference>
<feature type="domain" description="Serpin" evidence="3">
    <location>
        <begin position="75"/>
        <end position="441"/>
    </location>
</feature>
<comment type="similarity">
    <text evidence="1">Belongs to the serpin family.</text>
</comment>
<dbReference type="InterPro" id="IPR042185">
    <property type="entry name" value="Serpin_sf_2"/>
</dbReference>
<dbReference type="InterPro" id="IPR023796">
    <property type="entry name" value="Serpin_dom"/>
</dbReference>
<evidence type="ECO:0000256" key="2">
    <source>
        <dbReference type="SAM" id="SignalP"/>
    </source>
</evidence>
<dbReference type="CDD" id="cd19590">
    <property type="entry name" value="serpin_thermopin-like"/>
    <property type="match status" value="1"/>
</dbReference>
<dbReference type="RefSeq" id="WP_146317283.1">
    <property type="nucleotide sequence ID" value="NZ_VCQV01000018.1"/>
</dbReference>
<evidence type="ECO:0000313" key="4">
    <source>
        <dbReference type="EMBL" id="TWP35577.1"/>
    </source>
</evidence>
<accession>A0A563DZB6</accession>
<keyword evidence="5" id="KW-1185">Reference proteome</keyword>
<dbReference type="Gene3D" id="3.30.497.10">
    <property type="entry name" value="Antithrombin, subunit I, domain 2"/>
    <property type="match status" value="1"/>
</dbReference>
<evidence type="ECO:0000256" key="1">
    <source>
        <dbReference type="RuleBase" id="RU000411"/>
    </source>
</evidence>
<dbReference type="InterPro" id="IPR036186">
    <property type="entry name" value="Serpin_sf"/>
</dbReference>
<dbReference type="InterPro" id="IPR000215">
    <property type="entry name" value="Serpin_fam"/>
</dbReference>
<dbReference type="Pfam" id="PF00079">
    <property type="entry name" value="Serpin"/>
    <property type="match status" value="1"/>
</dbReference>
<dbReference type="PROSITE" id="PS51257">
    <property type="entry name" value="PROKAR_LIPOPROTEIN"/>
    <property type="match status" value="1"/>
</dbReference>
<dbReference type="GO" id="GO:0004867">
    <property type="term" value="F:serine-type endopeptidase inhibitor activity"/>
    <property type="evidence" value="ECO:0007669"/>
    <property type="project" value="InterPro"/>
</dbReference>
<comment type="caution">
    <text evidence="4">The sequence shown here is derived from an EMBL/GenBank/DDBJ whole genome shotgun (WGS) entry which is preliminary data.</text>
</comment>
<feature type="chain" id="PRO_5039627155" evidence="2">
    <location>
        <begin position="25"/>
        <end position="442"/>
    </location>
</feature>
<protein>
    <submittedName>
        <fullName evidence="4">Serpin family protein</fullName>
    </submittedName>
</protein>
<reference evidence="4 5" key="1">
    <citation type="submission" date="2019-05" db="EMBL/GenBank/DDBJ databases">
        <authorList>
            <person name="Lee S.D."/>
        </authorList>
    </citation>
    <scope>NUCLEOTIDE SEQUENCE [LARGE SCALE GENOMIC DNA]</scope>
    <source>
        <strain evidence="4 5">C5-26</strain>
    </source>
</reference>
<organism evidence="4 5">
    <name type="scientific">Leekyejoonella antrihumi</name>
    <dbReference type="NCBI Taxonomy" id="1660198"/>
    <lineage>
        <taxon>Bacteria</taxon>
        <taxon>Bacillati</taxon>
        <taxon>Actinomycetota</taxon>
        <taxon>Actinomycetes</taxon>
        <taxon>Micrococcales</taxon>
        <taxon>Dermacoccaceae</taxon>
        <taxon>Leekyejoonella</taxon>
    </lineage>
</organism>
<dbReference type="SUPFAM" id="SSF56574">
    <property type="entry name" value="Serpins"/>
    <property type="match status" value="1"/>
</dbReference>
<dbReference type="AlphaFoldDB" id="A0A563DZB6"/>
<sequence>MRPSRRTRHALLLACAVPAVPAMIAGCATAPTAAQSTTGQPSTGRQAPQVLSVGAQRVTPAPAARAGGDLSSFGGRVFLADAGISPTSNAAISPYSIYSALAMTRAGAKGETGAQLDRALGGSAKVQGADVTAIDTAVAAAVSAARRESGAKAPQMVVTNANSIWSDRSLPVRKTYLTSLAAGFGAGVHTVDFRHDPAGARGQINGWVKDRTNQLIPQLLGPSAVSSQTRIELVNAIYLKARWAERMTVSSRPHVFTTADGKTQQVTVMTDRSPMSLGAGHGWRSVTIPYTAGGLAMTIVLPEKGRYDAVRRQLPSVLSDATRGTTSTQVQLTLPKFSTNTHTNLVPALTTMGVRALFGRADLSGIAGPPGELKVSSVIHQSVVKVDEFGTQAAAATAVGVAPGAVRQSQPVSFVVDRAFFFVIHDTTTGAPLFLGQVANPA</sequence>